<gene>
    <name evidence="1" type="ORF">BKA67DRAFT_537669</name>
</gene>
<reference evidence="1" key="1">
    <citation type="journal article" date="2021" name="Nat. Commun.">
        <title>Genetic determinants of endophytism in the Arabidopsis root mycobiome.</title>
        <authorList>
            <person name="Mesny F."/>
            <person name="Miyauchi S."/>
            <person name="Thiergart T."/>
            <person name="Pickel B."/>
            <person name="Atanasova L."/>
            <person name="Karlsson M."/>
            <person name="Huettel B."/>
            <person name="Barry K.W."/>
            <person name="Haridas S."/>
            <person name="Chen C."/>
            <person name="Bauer D."/>
            <person name="Andreopoulos W."/>
            <person name="Pangilinan J."/>
            <person name="LaButti K."/>
            <person name="Riley R."/>
            <person name="Lipzen A."/>
            <person name="Clum A."/>
            <person name="Drula E."/>
            <person name="Henrissat B."/>
            <person name="Kohler A."/>
            <person name="Grigoriev I.V."/>
            <person name="Martin F.M."/>
            <person name="Hacquard S."/>
        </authorList>
    </citation>
    <scope>NUCLEOTIDE SEQUENCE</scope>
    <source>
        <strain evidence="1">MPI-SDFR-AT-0073</strain>
    </source>
</reference>
<name>A0A9P8UGP8_9PEZI</name>
<dbReference type="OrthoDB" id="5234772at2759"/>
<organism evidence="1 2">
    <name type="scientific">Truncatella angustata</name>
    <dbReference type="NCBI Taxonomy" id="152316"/>
    <lineage>
        <taxon>Eukaryota</taxon>
        <taxon>Fungi</taxon>
        <taxon>Dikarya</taxon>
        <taxon>Ascomycota</taxon>
        <taxon>Pezizomycotina</taxon>
        <taxon>Sordariomycetes</taxon>
        <taxon>Xylariomycetidae</taxon>
        <taxon>Amphisphaeriales</taxon>
        <taxon>Sporocadaceae</taxon>
        <taxon>Truncatella</taxon>
    </lineage>
</organism>
<evidence type="ECO:0000313" key="1">
    <source>
        <dbReference type="EMBL" id="KAH6651816.1"/>
    </source>
</evidence>
<keyword evidence="2" id="KW-1185">Reference proteome</keyword>
<evidence type="ECO:0000313" key="2">
    <source>
        <dbReference type="Proteomes" id="UP000758603"/>
    </source>
</evidence>
<comment type="caution">
    <text evidence="1">The sequence shown here is derived from an EMBL/GenBank/DDBJ whole genome shotgun (WGS) entry which is preliminary data.</text>
</comment>
<dbReference type="AlphaFoldDB" id="A0A9P8UGP8"/>
<proteinExistence type="predicted"/>
<sequence length="435" mass="50451">MGEIWDELLATQREREFLKTAMNGYKQLCVTEHKKRSPLECEECWPRLINRIRDRYLNSSSKEWFSGRRQFLQELDTMFAEARERKRNIIDISTRIDAEKEEWCREKLRNLGLTLATDQPDAVNRVLNDKSKPVEQLVSELKAIWSRDAGETEQAFKDFTAKLEAAGSPEAKREVYVEVFFQPNNDPQGAARCKKYIDMVRGGTCISDVVALMVRERQSQVGKKEERQRHLRRKDELTRAKAANEAAKAKKAKAKQDKIRAAQAAAQEHDLPPCTNCKKRLDDQNLQYCDFCVTLSEVYGFQDRSPTYFCSDACWQEGIEPHIKEAGHVCSGDGFRGGSTTEKPGYCKECILDHKVESFFCCLECFDEHFQEHREKVHMPKRDNIGEIYEDEDDLVHTSNDQYRARKIEDHWIPIEDAVQQWAKKLGATYTTIDD</sequence>
<dbReference type="RefSeq" id="XP_045956094.1">
    <property type="nucleotide sequence ID" value="XM_046100360.1"/>
</dbReference>
<accession>A0A9P8UGP8</accession>
<dbReference type="GeneID" id="70129252"/>
<dbReference type="Proteomes" id="UP000758603">
    <property type="component" value="Unassembled WGS sequence"/>
</dbReference>
<dbReference type="EMBL" id="JAGPXC010000006">
    <property type="protein sequence ID" value="KAH6651816.1"/>
    <property type="molecule type" value="Genomic_DNA"/>
</dbReference>
<protein>
    <submittedName>
        <fullName evidence="1">Uncharacterized protein</fullName>
    </submittedName>
</protein>